<name>A0ABV5ZNU0_9PSEU</name>
<evidence type="ECO:0000256" key="3">
    <source>
        <dbReference type="ARBA" id="ARBA00022475"/>
    </source>
</evidence>
<dbReference type="EMBL" id="JBHLZU010000002">
    <property type="protein sequence ID" value="MFB9902526.1"/>
    <property type="molecule type" value="Genomic_DNA"/>
</dbReference>
<feature type="transmembrane region" description="Helical" evidence="7">
    <location>
        <begin position="103"/>
        <end position="124"/>
    </location>
</feature>
<evidence type="ECO:0000313" key="10">
    <source>
        <dbReference type="Proteomes" id="UP001589693"/>
    </source>
</evidence>
<dbReference type="Proteomes" id="UP001589693">
    <property type="component" value="Unassembled WGS sequence"/>
</dbReference>
<feature type="transmembrane region" description="Helical" evidence="7">
    <location>
        <begin position="222"/>
        <end position="245"/>
    </location>
</feature>
<reference evidence="9 10" key="1">
    <citation type="submission" date="2024-09" db="EMBL/GenBank/DDBJ databases">
        <authorList>
            <person name="Sun Q."/>
            <person name="Mori K."/>
        </authorList>
    </citation>
    <scope>NUCLEOTIDE SEQUENCE [LARGE SCALE GENOMIC DNA]</scope>
    <source>
        <strain evidence="9 10">TBRC 7907</strain>
    </source>
</reference>
<keyword evidence="4 7" id="KW-0812">Transmembrane</keyword>
<keyword evidence="6 7" id="KW-0472">Membrane</keyword>
<feature type="transmembrane region" description="Helical" evidence="7">
    <location>
        <begin position="286"/>
        <end position="305"/>
    </location>
</feature>
<dbReference type="Gene3D" id="1.20.1250.20">
    <property type="entry name" value="MFS general substrate transporter like domains"/>
    <property type="match status" value="1"/>
</dbReference>
<dbReference type="InterPro" id="IPR010290">
    <property type="entry name" value="TM_effector"/>
</dbReference>
<evidence type="ECO:0000256" key="5">
    <source>
        <dbReference type="ARBA" id="ARBA00022989"/>
    </source>
</evidence>
<dbReference type="PANTHER" id="PTHR23513">
    <property type="entry name" value="INTEGRAL MEMBRANE EFFLUX PROTEIN-RELATED"/>
    <property type="match status" value="1"/>
</dbReference>
<evidence type="ECO:0000313" key="9">
    <source>
        <dbReference type="EMBL" id="MFB9902526.1"/>
    </source>
</evidence>
<proteinExistence type="predicted"/>
<accession>A0ABV5ZNU0</accession>
<evidence type="ECO:0000256" key="2">
    <source>
        <dbReference type="ARBA" id="ARBA00022448"/>
    </source>
</evidence>
<keyword evidence="5 7" id="KW-1133">Transmembrane helix</keyword>
<evidence type="ECO:0000256" key="6">
    <source>
        <dbReference type="ARBA" id="ARBA00023136"/>
    </source>
</evidence>
<evidence type="ECO:0000256" key="7">
    <source>
        <dbReference type="SAM" id="Phobius"/>
    </source>
</evidence>
<keyword evidence="10" id="KW-1185">Reference proteome</keyword>
<keyword evidence="3" id="KW-1003">Cell membrane</keyword>
<gene>
    <name evidence="9" type="ORF">ACFFQA_01110</name>
</gene>
<organism evidence="9 10">
    <name type="scientific">Allokutzneria oryzae</name>
    <dbReference type="NCBI Taxonomy" id="1378989"/>
    <lineage>
        <taxon>Bacteria</taxon>
        <taxon>Bacillati</taxon>
        <taxon>Actinomycetota</taxon>
        <taxon>Actinomycetes</taxon>
        <taxon>Pseudonocardiales</taxon>
        <taxon>Pseudonocardiaceae</taxon>
        <taxon>Allokutzneria</taxon>
    </lineage>
</organism>
<dbReference type="InterPro" id="IPR036259">
    <property type="entry name" value="MFS_trans_sf"/>
</dbReference>
<dbReference type="RefSeq" id="WP_377849607.1">
    <property type="nucleotide sequence ID" value="NZ_JBHLZU010000002.1"/>
</dbReference>
<comment type="caution">
    <text evidence="9">The sequence shown here is derived from an EMBL/GenBank/DDBJ whole genome shotgun (WGS) entry which is preliminary data.</text>
</comment>
<feature type="transmembrane region" description="Helical" evidence="7">
    <location>
        <begin position="251"/>
        <end position="274"/>
    </location>
</feature>
<feature type="transmembrane region" description="Helical" evidence="7">
    <location>
        <begin position="47"/>
        <end position="69"/>
    </location>
</feature>
<evidence type="ECO:0000256" key="1">
    <source>
        <dbReference type="ARBA" id="ARBA00004651"/>
    </source>
</evidence>
<protein>
    <submittedName>
        <fullName evidence="9">MFS transporter</fullName>
    </submittedName>
</protein>
<comment type="subcellular location">
    <subcellularLocation>
        <location evidence="1">Cell membrane</location>
        <topology evidence="1">Multi-pass membrane protein</topology>
    </subcellularLocation>
</comment>
<evidence type="ECO:0000256" key="4">
    <source>
        <dbReference type="ARBA" id="ARBA00022692"/>
    </source>
</evidence>
<feature type="domain" description="Major facilitator superfamily (MFS) profile" evidence="8">
    <location>
        <begin position="220"/>
        <end position="413"/>
    </location>
</feature>
<dbReference type="SUPFAM" id="SSF103473">
    <property type="entry name" value="MFS general substrate transporter"/>
    <property type="match status" value="1"/>
</dbReference>
<keyword evidence="2" id="KW-0813">Transport</keyword>
<feature type="transmembrane region" description="Helical" evidence="7">
    <location>
        <begin position="351"/>
        <end position="369"/>
    </location>
</feature>
<dbReference type="CDD" id="cd06173">
    <property type="entry name" value="MFS_MefA_like"/>
    <property type="match status" value="1"/>
</dbReference>
<dbReference type="PANTHER" id="PTHR23513:SF6">
    <property type="entry name" value="MAJOR FACILITATOR SUPERFAMILY ASSOCIATED DOMAIN-CONTAINING PROTEIN"/>
    <property type="match status" value="1"/>
</dbReference>
<feature type="transmembrane region" description="Helical" evidence="7">
    <location>
        <begin position="311"/>
        <end position="330"/>
    </location>
</feature>
<dbReference type="Pfam" id="PF05977">
    <property type="entry name" value="MFS_3"/>
    <property type="match status" value="1"/>
</dbReference>
<evidence type="ECO:0000259" key="8">
    <source>
        <dbReference type="PROSITE" id="PS50850"/>
    </source>
</evidence>
<sequence length="413" mass="43373">MASSLRGHRDFRQLWIGDTVAQFGTAVGGTALPLLAVTALAVGPLELGLLTAAKSVAFLLIGLPAGVWVDRMRRRPLMLTADLGRAALLATVPIAWWAGALTLTHLLVVALLVGTLTVFFDVAYQAYLPGLVGREHLVEGNAKLQASMSVAEVSGPALSGWLVQAVGGANTMLTTAGGYLASAVFLRRVDAEEPTPVTTERRLLPEIAEGLRFVLGNPLLRAIVSCTSTWNLFSSASMAVLLLFLTRDLGLSPGLSGVVLACFGIGGVCGAVTARWWGTRFGQARTIWLAMLVTQPLALLAPLAAPGWGATLVMVAWFALGYGGIVYNIAQVSFRQAICPDRLLGRMNASVRFVVFGTQPLGALAGGAIGELIGVRATLWITSAGMALAVLWVLASPLRRLRDLPTTALASKA</sequence>
<dbReference type="InterPro" id="IPR020846">
    <property type="entry name" value="MFS_dom"/>
</dbReference>
<feature type="transmembrane region" description="Helical" evidence="7">
    <location>
        <begin position="375"/>
        <end position="395"/>
    </location>
</feature>
<dbReference type="PROSITE" id="PS50850">
    <property type="entry name" value="MFS"/>
    <property type="match status" value="1"/>
</dbReference>
<feature type="transmembrane region" description="Helical" evidence="7">
    <location>
        <begin position="20"/>
        <end position="41"/>
    </location>
</feature>